<sequence>MTAATSPVPSGGGQGGMWAEATPAEVRAALAPESAVEFDRQWRAALAAAAESYDLSTVVACLEAWRRVARVTAAAGGPEGYRALHAEAAAAAGRAGGARRGGSWREVRAELGL</sequence>
<dbReference type="EMBL" id="BAABHO010000111">
    <property type="protein sequence ID" value="GAA4815020.1"/>
    <property type="molecule type" value="Genomic_DNA"/>
</dbReference>
<evidence type="ECO:0000313" key="2">
    <source>
        <dbReference type="Proteomes" id="UP001500928"/>
    </source>
</evidence>
<proteinExistence type="predicted"/>
<organism evidence="1 2">
    <name type="scientific">Actinomycetospora chlora</name>
    <dbReference type="NCBI Taxonomy" id="663608"/>
    <lineage>
        <taxon>Bacteria</taxon>
        <taxon>Bacillati</taxon>
        <taxon>Actinomycetota</taxon>
        <taxon>Actinomycetes</taxon>
        <taxon>Pseudonocardiales</taxon>
        <taxon>Pseudonocardiaceae</taxon>
        <taxon>Actinomycetospora</taxon>
    </lineage>
</organism>
<keyword evidence="2" id="KW-1185">Reference proteome</keyword>
<dbReference type="Pfam" id="PF19760">
    <property type="entry name" value="DUF6247"/>
    <property type="match status" value="1"/>
</dbReference>
<accession>A0ABP9CTS7</accession>
<protein>
    <submittedName>
        <fullName evidence="1">Uncharacterized protein</fullName>
    </submittedName>
</protein>
<name>A0ABP9CTS7_9PSEU</name>
<evidence type="ECO:0000313" key="1">
    <source>
        <dbReference type="EMBL" id="GAA4815020.1"/>
    </source>
</evidence>
<gene>
    <name evidence="1" type="ORF">GCM10023200_60360</name>
</gene>
<dbReference type="InterPro" id="IPR046214">
    <property type="entry name" value="DUF6247"/>
</dbReference>
<comment type="caution">
    <text evidence="1">The sequence shown here is derived from an EMBL/GenBank/DDBJ whole genome shotgun (WGS) entry which is preliminary data.</text>
</comment>
<dbReference type="Proteomes" id="UP001500928">
    <property type="component" value="Unassembled WGS sequence"/>
</dbReference>
<reference evidence="2" key="1">
    <citation type="journal article" date="2019" name="Int. J. Syst. Evol. Microbiol.">
        <title>The Global Catalogue of Microorganisms (GCM) 10K type strain sequencing project: providing services to taxonomists for standard genome sequencing and annotation.</title>
        <authorList>
            <consortium name="The Broad Institute Genomics Platform"/>
            <consortium name="The Broad Institute Genome Sequencing Center for Infectious Disease"/>
            <person name="Wu L."/>
            <person name="Ma J."/>
        </authorList>
    </citation>
    <scope>NUCLEOTIDE SEQUENCE [LARGE SCALE GENOMIC DNA]</scope>
    <source>
        <strain evidence="2">JCM 17979</strain>
    </source>
</reference>
<dbReference type="RefSeq" id="WP_345425441.1">
    <property type="nucleotide sequence ID" value="NZ_BAABHO010000111.1"/>
</dbReference>